<sequence>MVKDKLVGNFVQEFAMLWDYADELRLKNPRSTIKMKVNRVTPESPLYFKRFYVYFEALKRGCKEGLITFVKSTIEQEWEQNKENMYKLDEAVAKELFSKNSKAWTKAFQGLHSVLDIVDNNICEAFNTSIVESRFKSIITMLEEIRVNMMTRLVAKRKQCSSCEYNYGLIIKKKFDDNKKEGVDWKMIWNGEMDPNDYLHKYYDKDTYLKAYEYVLQPINGSREWTKSGIEPVLPLVEKTMSSMPKKNRRKKLGLKVYYKTLASLHAFMHSYSPSDPIAFICPFRPNHNHTAY</sequence>
<name>A0A9D3W182_9ROSI</name>
<comment type="caution">
    <text evidence="1">The sequence shown here is derived from an EMBL/GenBank/DDBJ whole genome shotgun (WGS) entry which is preliminary data.</text>
</comment>
<dbReference type="AlphaFoldDB" id="A0A9D3W182"/>
<reference evidence="1 2" key="1">
    <citation type="journal article" date="2021" name="Plant Biotechnol. J.">
        <title>Multi-omics assisted identification of the key and species-specific regulatory components of drought-tolerant mechanisms in Gossypium stocksii.</title>
        <authorList>
            <person name="Yu D."/>
            <person name="Ke L."/>
            <person name="Zhang D."/>
            <person name="Wu Y."/>
            <person name="Sun Y."/>
            <person name="Mei J."/>
            <person name="Sun J."/>
            <person name="Sun Y."/>
        </authorList>
    </citation>
    <scope>NUCLEOTIDE SEQUENCE [LARGE SCALE GENOMIC DNA]</scope>
    <source>
        <strain evidence="2">cv. E1</strain>
        <tissue evidence="1">Leaf</tissue>
    </source>
</reference>
<keyword evidence="2" id="KW-1185">Reference proteome</keyword>
<gene>
    <name evidence="1" type="ORF">J1N35_010877</name>
</gene>
<accession>A0A9D3W182</accession>
<organism evidence="1 2">
    <name type="scientific">Gossypium stocksii</name>
    <dbReference type="NCBI Taxonomy" id="47602"/>
    <lineage>
        <taxon>Eukaryota</taxon>
        <taxon>Viridiplantae</taxon>
        <taxon>Streptophyta</taxon>
        <taxon>Embryophyta</taxon>
        <taxon>Tracheophyta</taxon>
        <taxon>Spermatophyta</taxon>
        <taxon>Magnoliopsida</taxon>
        <taxon>eudicotyledons</taxon>
        <taxon>Gunneridae</taxon>
        <taxon>Pentapetalae</taxon>
        <taxon>rosids</taxon>
        <taxon>malvids</taxon>
        <taxon>Malvales</taxon>
        <taxon>Malvaceae</taxon>
        <taxon>Malvoideae</taxon>
        <taxon>Gossypium</taxon>
    </lineage>
</organism>
<protein>
    <submittedName>
        <fullName evidence="1">Uncharacterized protein</fullName>
    </submittedName>
</protein>
<evidence type="ECO:0000313" key="1">
    <source>
        <dbReference type="EMBL" id="KAH1107109.1"/>
    </source>
</evidence>
<dbReference type="OrthoDB" id="985237at2759"/>
<proteinExistence type="predicted"/>
<dbReference type="PANTHER" id="PTHR31973:SF187">
    <property type="entry name" value="MUTATOR TRANSPOSASE MUDRA PROTEIN"/>
    <property type="match status" value="1"/>
</dbReference>
<evidence type="ECO:0000313" key="2">
    <source>
        <dbReference type="Proteomes" id="UP000828251"/>
    </source>
</evidence>
<dbReference type="PANTHER" id="PTHR31973">
    <property type="entry name" value="POLYPROTEIN, PUTATIVE-RELATED"/>
    <property type="match status" value="1"/>
</dbReference>
<dbReference type="Proteomes" id="UP000828251">
    <property type="component" value="Unassembled WGS sequence"/>
</dbReference>
<dbReference type="EMBL" id="JAIQCV010000004">
    <property type="protein sequence ID" value="KAH1107109.1"/>
    <property type="molecule type" value="Genomic_DNA"/>
</dbReference>